<sequence>MGELAKESGKSTRAIHLYEELRLLKPVARSKGGYRLYDEAALMRIRWIEKFQEMGFALTHIQKVLRKWEKMGSAPHVMKEMKQVFVNKMEETELHIKRLQLLQQELAEALNYLSVCEACDSSRLLSACGTCELHEKEETMPELVAGFRDANECDTTSQKSIKSKRFD</sequence>
<keyword evidence="2" id="KW-0805">Transcription regulation</keyword>
<dbReference type="PANTHER" id="PTHR30204">
    <property type="entry name" value="REDOX-CYCLING DRUG-SENSING TRANSCRIPTIONAL ACTIVATOR SOXR"/>
    <property type="match status" value="1"/>
</dbReference>
<dbReference type="Gene3D" id="1.10.1660.10">
    <property type="match status" value="1"/>
</dbReference>
<dbReference type="Pfam" id="PF13411">
    <property type="entry name" value="MerR_1"/>
    <property type="match status" value="1"/>
</dbReference>
<evidence type="ECO:0000256" key="3">
    <source>
        <dbReference type="ARBA" id="ARBA00023125"/>
    </source>
</evidence>
<accession>A0A1L6MZ52</accession>
<keyword evidence="7" id="KW-1185">Reference proteome</keyword>
<dbReference type="EMBL" id="CP016908">
    <property type="protein sequence ID" value="APS00871.1"/>
    <property type="molecule type" value="Genomic_DNA"/>
</dbReference>
<keyword evidence="4" id="KW-0804">Transcription</keyword>
<dbReference type="AlphaFoldDB" id="A0A1L6MZ52"/>
<dbReference type="InterPro" id="IPR000551">
    <property type="entry name" value="MerR-type_HTH_dom"/>
</dbReference>
<name>A0A1L6MZ52_9BACT</name>
<dbReference type="GO" id="GO:0003677">
    <property type="term" value="F:DNA binding"/>
    <property type="evidence" value="ECO:0007669"/>
    <property type="project" value="UniProtKB-KW"/>
</dbReference>
<reference evidence="6 7" key="1">
    <citation type="submission" date="2016-08" db="EMBL/GenBank/DDBJ databases">
        <title>Identification and validation of antigenic proteins from Pajaroellobacter abortibovis using de-novo genome sequence assembly and reverse vaccinology.</title>
        <authorList>
            <person name="Welly B.T."/>
            <person name="Miller M.R."/>
            <person name="Stott J.L."/>
            <person name="Blanchard M.T."/>
            <person name="Islas-Trejo A.D."/>
            <person name="O'Rourke S.M."/>
            <person name="Young A.E."/>
            <person name="Medrano J.F."/>
            <person name="Van Eenennaam A.L."/>
        </authorList>
    </citation>
    <scope>NUCLEOTIDE SEQUENCE [LARGE SCALE GENOMIC DNA]</scope>
    <source>
        <strain evidence="6 7">BTF92-0548A/99-0131</strain>
    </source>
</reference>
<evidence type="ECO:0000259" key="5">
    <source>
        <dbReference type="PROSITE" id="PS50937"/>
    </source>
</evidence>
<dbReference type="InterPro" id="IPR047057">
    <property type="entry name" value="MerR_fam"/>
</dbReference>
<dbReference type="GO" id="GO:0003700">
    <property type="term" value="F:DNA-binding transcription factor activity"/>
    <property type="evidence" value="ECO:0007669"/>
    <property type="project" value="InterPro"/>
</dbReference>
<dbReference type="PROSITE" id="PS50937">
    <property type="entry name" value="HTH_MERR_2"/>
    <property type="match status" value="1"/>
</dbReference>
<proteinExistence type="predicted"/>
<dbReference type="PANTHER" id="PTHR30204:SF69">
    <property type="entry name" value="MERR-FAMILY TRANSCRIPTIONAL REGULATOR"/>
    <property type="match status" value="1"/>
</dbReference>
<evidence type="ECO:0000256" key="2">
    <source>
        <dbReference type="ARBA" id="ARBA00023015"/>
    </source>
</evidence>
<evidence type="ECO:0000313" key="7">
    <source>
        <dbReference type="Proteomes" id="UP000185544"/>
    </source>
</evidence>
<dbReference type="KEGG" id="pabo:BCY86_03490"/>
<evidence type="ECO:0000313" key="6">
    <source>
        <dbReference type="EMBL" id="APS00871.1"/>
    </source>
</evidence>
<dbReference type="SMART" id="SM00422">
    <property type="entry name" value="HTH_MERR"/>
    <property type="match status" value="1"/>
</dbReference>
<evidence type="ECO:0000256" key="4">
    <source>
        <dbReference type="ARBA" id="ARBA00023163"/>
    </source>
</evidence>
<dbReference type="InterPro" id="IPR009061">
    <property type="entry name" value="DNA-bd_dom_put_sf"/>
</dbReference>
<dbReference type="STRING" id="1882918.BCY86_03490"/>
<protein>
    <recommendedName>
        <fullName evidence="5">HTH merR-type domain-containing protein</fullName>
    </recommendedName>
</protein>
<keyword evidence="3" id="KW-0238">DNA-binding</keyword>
<keyword evidence="1" id="KW-0678">Repressor</keyword>
<organism evidence="6 7">
    <name type="scientific">Pajaroellobacter abortibovis</name>
    <dbReference type="NCBI Taxonomy" id="1882918"/>
    <lineage>
        <taxon>Bacteria</taxon>
        <taxon>Pseudomonadati</taxon>
        <taxon>Myxococcota</taxon>
        <taxon>Polyangia</taxon>
        <taxon>Polyangiales</taxon>
        <taxon>Polyangiaceae</taxon>
    </lineage>
</organism>
<evidence type="ECO:0000256" key="1">
    <source>
        <dbReference type="ARBA" id="ARBA00022491"/>
    </source>
</evidence>
<dbReference type="SUPFAM" id="SSF46955">
    <property type="entry name" value="Putative DNA-binding domain"/>
    <property type="match status" value="1"/>
</dbReference>
<gene>
    <name evidence="6" type="ORF">BCY86_03490</name>
</gene>
<feature type="domain" description="HTH merR-type" evidence="5">
    <location>
        <begin position="1"/>
        <end position="67"/>
    </location>
</feature>
<dbReference type="Proteomes" id="UP000185544">
    <property type="component" value="Chromosome"/>
</dbReference>